<dbReference type="PANTHER" id="PTHR10963">
    <property type="entry name" value="GLYCOSYL HYDROLASE-RELATED"/>
    <property type="match status" value="1"/>
</dbReference>
<keyword evidence="9" id="KW-1185">Reference proteome</keyword>
<keyword evidence="3 8" id="KW-0378">Hydrolase</keyword>
<dbReference type="Gene3D" id="2.60.120.200">
    <property type="match status" value="1"/>
</dbReference>
<evidence type="ECO:0000256" key="4">
    <source>
        <dbReference type="ARBA" id="ARBA00023295"/>
    </source>
</evidence>
<evidence type="ECO:0000256" key="3">
    <source>
        <dbReference type="ARBA" id="ARBA00022801"/>
    </source>
</evidence>
<dbReference type="InterPro" id="IPR000757">
    <property type="entry name" value="Beta-glucanase-like"/>
</dbReference>
<evidence type="ECO:0000259" key="7">
    <source>
        <dbReference type="PROSITE" id="PS51762"/>
    </source>
</evidence>
<feature type="domain" description="GH16" evidence="7">
    <location>
        <begin position="42"/>
        <end position="295"/>
    </location>
</feature>
<feature type="chain" id="PRO_5013131725" evidence="6">
    <location>
        <begin position="26"/>
        <end position="296"/>
    </location>
</feature>
<dbReference type="RefSeq" id="WP_072304861.1">
    <property type="nucleotide sequence ID" value="NZ_FPIY01000007.1"/>
</dbReference>
<dbReference type="Pfam" id="PF00722">
    <property type="entry name" value="Glyco_hydro_16"/>
    <property type="match status" value="1"/>
</dbReference>
<dbReference type="PROSITE" id="PS51762">
    <property type="entry name" value="GH16_2"/>
    <property type="match status" value="1"/>
</dbReference>
<dbReference type="PIRSF" id="PIRSF001097">
    <property type="entry name" value="Agarase"/>
    <property type="match status" value="1"/>
</dbReference>
<protein>
    <submittedName>
        <fullName evidence="8">Glycosyl hydrolases family 16</fullName>
    </submittedName>
</protein>
<feature type="signal peptide" evidence="6">
    <location>
        <begin position="1"/>
        <end position="25"/>
    </location>
</feature>
<dbReference type="GO" id="GO:0005975">
    <property type="term" value="P:carbohydrate metabolic process"/>
    <property type="evidence" value="ECO:0007669"/>
    <property type="project" value="InterPro"/>
</dbReference>
<dbReference type="InterPro" id="IPR016287">
    <property type="entry name" value="Beta_agarase"/>
</dbReference>
<dbReference type="InterPro" id="IPR013320">
    <property type="entry name" value="ConA-like_dom_sf"/>
</dbReference>
<name>A0A1K1R4Q1_9FLAO</name>
<evidence type="ECO:0000256" key="6">
    <source>
        <dbReference type="SAM" id="SignalP"/>
    </source>
</evidence>
<feature type="active site" description="Nucleophile" evidence="5">
    <location>
        <position position="160"/>
    </location>
</feature>
<organism evidence="8 9">
    <name type="scientific">Cellulophaga fucicola</name>
    <dbReference type="NCBI Taxonomy" id="76595"/>
    <lineage>
        <taxon>Bacteria</taxon>
        <taxon>Pseudomonadati</taxon>
        <taxon>Bacteroidota</taxon>
        <taxon>Flavobacteriia</taxon>
        <taxon>Flavobacteriales</taxon>
        <taxon>Flavobacteriaceae</taxon>
        <taxon>Cellulophaga</taxon>
    </lineage>
</organism>
<dbReference type="PANTHER" id="PTHR10963:SF60">
    <property type="entry name" value="GRAM-NEGATIVE BACTERIA-BINDING PROTEIN 1-RELATED"/>
    <property type="match status" value="1"/>
</dbReference>
<keyword evidence="4" id="KW-0326">Glycosidase</keyword>
<dbReference type="GO" id="GO:0033916">
    <property type="term" value="F:beta-agarase activity"/>
    <property type="evidence" value="ECO:0007669"/>
    <property type="project" value="InterPro"/>
</dbReference>
<dbReference type="STRING" id="76595.SAMN05660313_03245"/>
<evidence type="ECO:0000256" key="5">
    <source>
        <dbReference type="PIRSR" id="PIRSR001097-50"/>
    </source>
</evidence>
<reference evidence="9" key="1">
    <citation type="submission" date="2016-11" db="EMBL/GenBank/DDBJ databases">
        <authorList>
            <person name="Varghese N."/>
            <person name="Submissions S."/>
        </authorList>
    </citation>
    <scope>NUCLEOTIDE SEQUENCE [LARGE SCALE GENOMIC DNA]</scope>
    <source>
        <strain evidence="9">DSM 24786</strain>
    </source>
</reference>
<proteinExistence type="inferred from homology"/>
<evidence type="ECO:0000313" key="8">
    <source>
        <dbReference type="EMBL" id="SFW66827.1"/>
    </source>
</evidence>
<dbReference type="AlphaFoldDB" id="A0A1K1R4Q1"/>
<dbReference type="OrthoDB" id="657277at2"/>
<comment type="similarity">
    <text evidence="1">Belongs to the glycosyl hydrolase 16 family.</text>
</comment>
<sequence>MKSILRVTKKITLLLIFICVGQSFAQKAPFFKDGQDPKPTHKKWKLVKNMSDEFKGKKVNESKWQISGQGWIGRAPGLFLADNIKVKDGSLQITTTLLDKPIIKNGKTFTHGGGYVGSVNAMKYGFYECKMKANKTFMSSTFWLINESRELKGCDKRVTELDIQETVGQIVNKAEWMKHFDESMNSNTHSRNIPEGCDFEKGSVKSKGSLNSKTYDDFHVYGVWWKSKDEILFFIDGNFVSKVKPAADFNIDMYLRMVVETYDWNPVPEDGGMNGSKEERTTTYNWVRTWKLVDTK</sequence>
<evidence type="ECO:0000256" key="1">
    <source>
        <dbReference type="ARBA" id="ARBA00006865"/>
    </source>
</evidence>
<accession>A0A1K1R4Q1</accession>
<evidence type="ECO:0000313" key="9">
    <source>
        <dbReference type="Proteomes" id="UP000183257"/>
    </source>
</evidence>
<feature type="active site" description="Proton donor" evidence="5">
    <location>
        <position position="165"/>
    </location>
</feature>
<dbReference type="EMBL" id="FPIY01000007">
    <property type="protein sequence ID" value="SFW66827.1"/>
    <property type="molecule type" value="Genomic_DNA"/>
</dbReference>
<dbReference type="SUPFAM" id="SSF49899">
    <property type="entry name" value="Concanavalin A-like lectins/glucanases"/>
    <property type="match status" value="1"/>
</dbReference>
<dbReference type="Proteomes" id="UP000183257">
    <property type="component" value="Unassembled WGS sequence"/>
</dbReference>
<keyword evidence="2 6" id="KW-0732">Signal</keyword>
<evidence type="ECO:0000256" key="2">
    <source>
        <dbReference type="ARBA" id="ARBA00022729"/>
    </source>
</evidence>
<gene>
    <name evidence="8" type="ORF">SAMN05660313_03245</name>
</gene>
<dbReference type="InterPro" id="IPR050546">
    <property type="entry name" value="Glycosyl_Hydrlase_16"/>
</dbReference>